<dbReference type="SUPFAM" id="SSF53098">
    <property type="entry name" value="Ribonuclease H-like"/>
    <property type="match status" value="1"/>
</dbReference>
<dbReference type="Proteomes" id="UP000287352">
    <property type="component" value="Unassembled WGS sequence"/>
</dbReference>
<name>A0A401ZTM4_9CHLR</name>
<protein>
    <recommendedName>
        <fullName evidence="1">Transposase IS4-like domain-containing protein</fullName>
    </recommendedName>
</protein>
<reference evidence="3" key="1">
    <citation type="submission" date="2018-12" db="EMBL/GenBank/DDBJ databases">
        <title>Tengunoibacter tsumagoiensis gen. nov., sp. nov., Dictyobacter kobayashii sp. nov., D. alpinus sp. nov., and D. joshuensis sp. nov. and description of Dictyobacteraceae fam. nov. within the order Ktedonobacterales isolated from Tengu-no-mugimeshi.</title>
        <authorList>
            <person name="Wang C.M."/>
            <person name="Zheng Y."/>
            <person name="Sakai Y."/>
            <person name="Toyoda A."/>
            <person name="Minakuchi Y."/>
            <person name="Abe K."/>
            <person name="Yokota A."/>
            <person name="Yabe S."/>
        </authorList>
    </citation>
    <scope>NUCLEOTIDE SEQUENCE [LARGE SCALE GENOMIC DNA]</scope>
    <source>
        <strain evidence="3">Uno3</strain>
    </source>
</reference>
<dbReference type="GO" id="GO:0004803">
    <property type="term" value="F:transposase activity"/>
    <property type="evidence" value="ECO:0007669"/>
    <property type="project" value="InterPro"/>
</dbReference>
<dbReference type="OrthoDB" id="925542at2"/>
<dbReference type="RefSeq" id="WP_126577883.1">
    <property type="nucleotide sequence ID" value="NZ_BIFR01000001.1"/>
</dbReference>
<evidence type="ECO:0000313" key="2">
    <source>
        <dbReference type="EMBL" id="GCE10268.1"/>
    </source>
</evidence>
<dbReference type="GO" id="GO:0006313">
    <property type="term" value="P:DNA transposition"/>
    <property type="evidence" value="ECO:0007669"/>
    <property type="project" value="InterPro"/>
</dbReference>
<dbReference type="InterPro" id="IPR012337">
    <property type="entry name" value="RNaseH-like_sf"/>
</dbReference>
<proteinExistence type="predicted"/>
<dbReference type="GO" id="GO:0003677">
    <property type="term" value="F:DNA binding"/>
    <property type="evidence" value="ECO:0007669"/>
    <property type="project" value="InterPro"/>
</dbReference>
<gene>
    <name evidence="2" type="ORF">KTT_01270</name>
</gene>
<dbReference type="EMBL" id="BIFR01000001">
    <property type="protein sequence ID" value="GCE10268.1"/>
    <property type="molecule type" value="Genomic_DNA"/>
</dbReference>
<dbReference type="InterPro" id="IPR002559">
    <property type="entry name" value="Transposase_11"/>
</dbReference>
<sequence>MHSQYSTNEPETQTSSQMAEQIQNHLALFLAPFLVILNQHLDKRFVQTCAQLVEVIITFRDRCHALLLSELGAYLDSPAHAPAGTKRISNLLRSPKWDSSLLERFFWDRATLFVNQVKEKDEDVLGIWDESVLEKAESIALEGLCPVRSSKSRRLNRIKKGYYRPPSAPTFVPGMHWIAILLCGRQGPPLLAHMRWWTSRGKYASNARQEELWLLQRCMHLWGANVLHIFDRGYAGGLWVTECLELHLRFILRWTKDYQLFEHGHLKKKAWMIARGKKSWSQRHVWDARTNCWFQAGVVALPVQHPEAHHPLWLVVSRPGKGRPPWYLLTNEEITTEEDAWRVVFAYARRWQIEMAWRYNKSEFGFECPRLWSWENRVKLLLIATLAYAFLLTLLDDKYTCWREWLLTTWCHRTGKKCREATAPLYRLRTALSRLWLAFPPPLMGLLQTHLENSG</sequence>
<dbReference type="AlphaFoldDB" id="A0A401ZTM4"/>
<comment type="caution">
    <text evidence="2">The sequence shown here is derived from an EMBL/GenBank/DDBJ whole genome shotgun (WGS) entry which is preliminary data.</text>
</comment>
<evidence type="ECO:0000313" key="3">
    <source>
        <dbReference type="Proteomes" id="UP000287352"/>
    </source>
</evidence>
<organism evidence="2 3">
    <name type="scientific">Tengunoibacter tsumagoiensis</name>
    <dbReference type="NCBI Taxonomy" id="2014871"/>
    <lineage>
        <taxon>Bacteria</taxon>
        <taxon>Bacillati</taxon>
        <taxon>Chloroflexota</taxon>
        <taxon>Ktedonobacteria</taxon>
        <taxon>Ktedonobacterales</taxon>
        <taxon>Dictyobacteraceae</taxon>
        <taxon>Tengunoibacter</taxon>
    </lineage>
</organism>
<evidence type="ECO:0000259" key="1">
    <source>
        <dbReference type="Pfam" id="PF01609"/>
    </source>
</evidence>
<feature type="domain" description="Transposase IS4-like" evidence="1">
    <location>
        <begin position="224"/>
        <end position="389"/>
    </location>
</feature>
<dbReference type="Gene3D" id="3.90.350.10">
    <property type="entry name" value="Transposase Inhibitor Protein From Tn5, Chain A, domain 1"/>
    <property type="match status" value="1"/>
</dbReference>
<dbReference type="Pfam" id="PF01609">
    <property type="entry name" value="DDE_Tnp_1"/>
    <property type="match status" value="1"/>
</dbReference>
<accession>A0A401ZTM4</accession>
<keyword evidence="3" id="KW-1185">Reference proteome</keyword>